<dbReference type="FunFam" id="2.30.22.10:FF:000001">
    <property type="entry name" value="Protein GrpE"/>
    <property type="match status" value="1"/>
</dbReference>
<keyword evidence="6 10" id="KW-0143">Chaperone</keyword>
<dbReference type="RefSeq" id="WP_095042411.1">
    <property type="nucleotide sequence ID" value="NZ_LN890655.1"/>
</dbReference>
<gene>
    <name evidence="10 13" type="primary">grpE</name>
    <name evidence="13" type="ORF">CFX0092_A0964</name>
</gene>
<proteinExistence type="inferred from homology"/>
<dbReference type="PANTHER" id="PTHR21237">
    <property type="entry name" value="GRPE PROTEIN"/>
    <property type="match status" value="1"/>
</dbReference>
<evidence type="ECO:0000256" key="5">
    <source>
        <dbReference type="ARBA" id="ARBA00023016"/>
    </source>
</evidence>
<dbReference type="Proteomes" id="UP000215027">
    <property type="component" value="Chromosome I"/>
</dbReference>
<dbReference type="KEGG" id="pbf:CFX0092_A0964"/>
<evidence type="ECO:0000256" key="2">
    <source>
        <dbReference type="ARBA" id="ARBA00009054"/>
    </source>
</evidence>
<dbReference type="SUPFAM" id="SSF51064">
    <property type="entry name" value="Head domain of nucleotide exchange factor GrpE"/>
    <property type="match status" value="1"/>
</dbReference>
<dbReference type="GO" id="GO:0005737">
    <property type="term" value="C:cytoplasm"/>
    <property type="evidence" value="ECO:0007669"/>
    <property type="project" value="UniProtKB-SubCell"/>
</dbReference>
<dbReference type="InterPro" id="IPR000740">
    <property type="entry name" value="GrpE"/>
</dbReference>
<evidence type="ECO:0000256" key="12">
    <source>
        <dbReference type="RuleBase" id="RU004478"/>
    </source>
</evidence>
<dbReference type="Pfam" id="PF01025">
    <property type="entry name" value="GrpE"/>
    <property type="match status" value="1"/>
</dbReference>
<dbReference type="HAMAP" id="MF_01151">
    <property type="entry name" value="GrpE"/>
    <property type="match status" value="1"/>
</dbReference>
<name>A0A160T0C3_9CHLR</name>
<evidence type="ECO:0000256" key="10">
    <source>
        <dbReference type="HAMAP-Rule" id="MF_01151"/>
    </source>
</evidence>
<evidence type="ECO:0000256" key="1">
    <source>
        <dbReference type="ARBA" id="ARBA00004496"/>
    </source>
</evidence>
<reference evidence="13" key="1">
    <citation type="submission" date="2016-01" db="EMBL/GenBank/DDBJ databases">
        <authorList>
            <person name="Mcilroy J.S."/>
            <person name="Karst M S."/>
            <person name="Albertsen M."/>
        </authorList>
    </citation>
    <scope>NUCLEOTIDE SEQUENCE</scope>
    <source>
        <strain evidence="13">Cfx-K</strain>
    </source>
</reference>
<dbReference type="InterPro" id="IPR013805">
    <property type="entry name" value="GrpE_CC"/>
</dbReference>
<dbReference type="SUPFAM" id="SSF58014">
    <property type="entry name" value="Coiled-coil domain of nucleotide exchange factor GrpE"/>
    <property type="match status" value="1"/>
</dbReference>
<sequence length="181" mass="19939">MTVTNDEQVSDEVAEMVDTAEIDGLDEQPHPIEDLLAAAQAEAARNLDGWQRTQAEFANARKRFEKQRVETYVNANADLVAKLLPVIDDLERALESAPAGTGDAPWIAGVNLVFRKMLAVLEELGVQNIPAVGEPFDPNLHEALSEETSEDYESGLIVREMRRGYRLGDRVIRPSLVTVAA</sequence>
<dbReference type="GO" id="GO:0051087">
    <property type="term" value="F:protein-folding chaperone binding"/>
    <property type="evidence" value="ECO:0007669"/>
    <property type="project" value="InterPro"/>
</dbReference>
<dbReference type="CDD" id="cd00446">
    <property type="entry name" value="GrpE"/>
    <property type="match status" value="1"/>
</dbReference>
<dbReference type="GO" id="GO:0051082">
    <property type="term" value="F:unfolded protein binding"/>
    <property type="evidence" value="ECO:0007669"/>
    <property type="project" value="TreeGrafter"/>
</dbReference>
<dbReference type="Gene3D" id="2.30.22.10">
    <property type="entry name" value="Head domain of nucleotide exchange factor GrpE"/>
    <property type="match status" value="1"/>
</dbReference>
<accession>A0A160T0C3</accession>
<dbReference type="AlphaFoldDB" id="A0A160T0C3"/>
<dbReference type="Gene3D" id="3.90.20.20">
    <property type="match status" value="1"/>
</dbReference>
<organism evidence="13 14">
    <name type="scientific">Candidatus Promineifilum breve</name>
    <dbReference type="NCBI Taxonomy" id="1806508"/>
    <lineage>
        <taxon>Bacteria</taxon>
        <taxon>Bacillati</taxon>
        <taxon>Chloroflexota</taxon>
        <taxon>Ardenticatenia</taxon>
        <taxon>Candidatus Promineifilales</taxon>
        <taxon>Candidatus Promineifilaceae</taxon>
        <taxon>Candidatus Promineifilum</taxon>
    </lineage>
</organism>
<dbReference type="InterPro" id="IPR009012">
    <property type="entry name" value="GrpE_head"/>
</dbReference>
<evidence type="ECO:0000256" key="9">
    <source>
        <dbReference type="ARBA" id="ARBA00076414"/>
    </source>
</evidence>
<keyword evidence="14" id="KW-1185">Reference proteome</keyword>
<dbReference type="GO" id="GO:0000774">
    <property type="term" value="F:adenyl-nucleotide exchange factor activity"/>
    <property type="evidence" value="ECO:0007669"/>
    <property type="project" value="InterPro"/>
</dbReference>
<evidence type="ECO:0000256" key="7">
    <source>
        <dbReference type="ARBA" id="ARBA00053401"/>
    </source>
</evidence>
<comment type="subunit">
    <text evidence="3 10">Homodimer.</text>
</comment>
<evidence type="ECO:0000256" key="8">
    <source>
        <dbReference type="ARBA" id="ARBA00072274"/>
    </source>
</evidence>
<evidence type="ECO:0000313" key="14">
    <source>
        <dbReference type="Proteomes" id="UP000215027"/>
    </source>
</evidence>
<dbReference type="PRINTS" id="PR00773">
    <property type="entry name" value="GRPEPROTEIN"/>
</dbReference>
<evidence type="ECO:0000256" key="11">
    <source>
        <dbReference type="RuleBase" id="RU000639"/>
    </source>
</evidence>
<evidence type="ECO:0000256" key="4">
    <source>
        <dbReference type="ARBA" id="ARBA00022490"/>
    </source>
</evidence>
<evidence type="ECO:0000313" key="13">
    <source>
        <dbReference type="EMBL" id="CUS02842.2"/>
    </source>
</evidence>
<dbReference type="GO" id="GO:0006457">
    <property type="term" value="P:protein folding"/>
    <property type="evidence" value="ECO:0007669"/>
    <property type="project" value="InterPro"/>
</dbReference>
<dbReference type="PANTHER" id="PTHR21237:SF23">
    <property type="entry name" value="GRPE PROTEIN HOMOLOG, MITOCHONDRIAL"/>
    <property type="match status" value="1"/>
</dbReference>
<evidence type="ECO:0000256" key="3">
    <source>
        <dbReference type="ARBA" id="ARBA00011738"/>
    </source>
</evidence>
<evidence type="ECO:0000256" key="6">
    <source>
        <dbReference type="ARBA" id="ARBA00023186"/>
    </source>
</evidence>
<dbReference type="OrthoDB" id="9812586at2"/>
<dbReference type="EMBL" id="LN890655">
    <property type="protein sequence ID" value="CUS02842.2"/>
    <property type="molecule type" value="Genomic_DNA"/>
</dbReference>
<protein>
    <recommendedName>
        <fullName evidence="8 10">Protein GrpE</fullName>
    </recommendedName>
    <alternativeName>
        <fullName evidence="9 10">HSP-70 cofactor</fullName>
    </alternativeName>
</protein>
<dbReference type="GO" id="GO:0042803">
    <property type="term" value="F:protein homodimerization activity"/>
    <property type="evidence" value="ECO:0007669"/>
    <property type="project" value="InterPro"/>
</dbReference>
<keyword evidence="5 10" id="KW-0346">Stress response</keyword>
<keyword evidence="4 10" id="KW-0963">Cytoplasm</keyword>
<comment type="subcellular location">
    <subcellularLocation>
        <location evidence="1 10">Cytoplasm</location>
    </subcellularLocation>
</comment>
<comment type="similarity">
    <text evidence="2 10 12">Belongs to the GrpE family.</text>
</comment>
<comment type="function">
    <text evidence="7 10 11">Participates actively in the response to hyperosmotic and heat shock by preventing the aggregation of stress-denatured proteins, in association with DnaK and GrpE. It is the nucleotide exchange factor for DnaK and may function as a thermosensor. Unfolded proteins bind initially to DnaJ; upon interaction with the DnaJ-bound protein, DnaK hydrolyzes its bound ATP, resulting in the formation of a stable complex. GrpE releases ADP from DnaK; ATP binding to DnaK triggers the release of the substrate protein, thus completing the reaction cycle. Several rounds of ATP-dependent interactions between DnaJ, DnaK and GrpE are required for fully efficient folding.</text>
</comment>
<dbReference type="PROSITE" id="PS01071">
    <property type="entry name" value="GRPE"/>
    <property type="match status" value="1"/>
</dbReference>